<accession>A0ACB9SNL1</accession>
<name>A0ACB9SNL1_HOLOL</name>
<organism evidence="1 2">
    <name type="scientific">Holotrichia oblita</name>
    <name type="common">Chafer beetle</name>
    <dbReference type="NCBI Taxonomy" id="644536"/>
    <lineage>
        <taxon>Eukaryota</taxon>
        <taxon>Metazoa</taxon>
        <taxon>Ecdysozoa</taxon>
        <taxon>Arthropoda</taxon>
        <taxon>Hexapoda</taxon>
        <taxon>Insecta</taxon>
        <taxon>Pterygota</taxon>
        <taxon>Neoptera</taxon>
        <taxon>Endopterygota</taxon>
        <taxon>Coleoptera</taxon>
        <taxon>Polyphaga</taxon>
        <taxon>Scarabaeiformia</taxon>
        <taxon>Scarabaeidae</taxon>
        <taxon>Melolonthinae</taxon>
        <taxon>Holotrichia</taxon>
    </lineage>
</organism>
<keyword evidence="1" id="KW-0804">Transcription</keyword>
<comment type="caution">
    <text evidence="1">The sequence shown here is derived from an EMBL/GenBank/DDBJ whole genome shotgun (WGS) entry which is preliminary data.</text>
</comment>
<reference evidence="1" key="1">
    <citation type="submission" date="2022-04" db="EMBL/GenBank/DDBJ databases">
        <title>Chromosome-scale genome assembly of Holotrichia oblita Faldermann.</title>
        <authorList>
            <person name="Rongchong L."/>
        </authorList>
    </citation>
    <scope>NUCLEOTIDE SEQUENCE</scope>
    <source>
        <strain evidence="1">81SQS9</strain>
    </source>
</reference>
<proteinExistence type="predicted"/>
<keyword evidence="2" id="KW-1185">Reference proteome</keyword>
<sequence length="644" mass="74476">MESRGKRLVALCKNVNVQMLSEEEPSNHNSAQNDSSSTDDEPLSVKRNRWTKSQPEKWKKNVMKEKRSMGQPYRSTKGILRPAKTPKPARCDGCKFKCTTKFSDEERKSICNDYWKLDYCRQKDFILSCIVNTPPKCHRIRTGTGVPKTSSRKYHLKRNSDCIQVCKAFFLGTLCISHGPVDNAIAGVNNNGLFNAVDKRGRNTPSNKTPDQDIQRIKNHIESFPTMESHYCRKNTKRQYLDPSLSITKLYDLYVQQCVQSGIAPVSQITYRRIFCKNYNLSFFKPKKDQCEVCNKFKNKSLSQEDYKQHLQRRDQANAAKANDKIRANEDTTFISVSFDLQSVLHIPSSQVSMMYYSLKLCAYNLTIYEAALPNKAFCYAWSEVNEQRGSSEIGSALYKWIETIPTNVKEISLFSDTCSGQNRNQYIAALFLYIVQYTHLEVVHHNFMEKGHSYMEVDSMHSAIETAKKHVSIFTMNELLNVFKMARSKRLRNKRSNPYFVQELKYGDFLNLKFLADAFLKNRLKDESGEKVCWLKIKIMRYEKSRPGCILFKYNYDEVAYHILHVYGRGRPPNIPNLIPRLYSGLQPITEKKKNCLLRLCSSDGIPEEYHAWYKSIPVDTQKRTTVPEPANDSDSESESDVM</sequence>
<evidence type="ECO:0000313" key="1">
    <source>
        <dbReference type="EMBL" id="KAI4455584.1"/>
    </source>
</evidence>
<dbReference type="EMBL" id="CM043023">
    <property type="protein sequence ID" value="KAI4455584.1"/>
    <property type="molecule type" value="Genomic_DNA"/>
</dbReference>
<gene>
    <name evidence="1" type="ORF">MML48_9g00001469</name>
</gene>
<dbReference type="Proteomes" id="UP001056778">
    <property type="component" value="Chromosome 9"/>
</dbReference>
<protein>
    <submittedName>
        <fullName evidence="1">Dna-directed rna polymerases i ii and iii subunit rpabc2</fullName>
    </submittedName>
</protein>
<evidence type="ECO:0000313" key="2">
    <source>
        <dbReference type="Proteomes" id="UP001056778"/>
    </source>
</evidence>
<keyword evidence="1" id="KW-0240">DNA-directed RNA polymerase</keyword>